<dbReference type="GO" id="GO:0016829">
    <property type="term" value="F:lyase activity"/>
    <property type="evidence" value="ECO:0007669"/>
    <property type="project" value="UniProtKB-KW"/>
</dbReference>
<dbReference type="EMBL" id="CP034549">
    <property type="protein sequence ID" value="AZQ44042.1"/>
    <property type="molecule type" value="Genomic_DNA"/>
</dbReference>
<dbReference type="OrthoDB" id="979487at2"/>
<evidence type="ECO:0000313" key="2">
    <source>
        <dbReference type="Proteomes" id="UP000279600"/>
    </source>
</evidence>
<dbReference type="Proteomes" id="UP000279600">
    <property type="component" value="Chromosome"/>
</dbReference>
<dbReference type="RefSeq" id="WP_126447088.1">
    <property type="nucleotide sequence ID" value="NZ_CP034549.1"/>
</dbReference>
<sequence>MDRRELYNRLEPLKAYKADRVDLCNLVVEYHQIPELIEFCHPKHDVSHQACWVLEQVFLLHEEKCLPHLGSLINLFALPINHSGMRSLLKISLLICQQFYHKKSSPYDELLTIDMRATLLDGCFGELIAATGKSANLIFATKSLYLLGQDFSWVHEQLPDAIEKHLDNPDNKGYRSGAIAIIKKLE</sequence>
<proteinExistence type="predicted"/>
<keyword evidence="1" id="KW-0456">Lyase</keyword>
<gene>
    <name evidence="1" type="ORF">EJ995_07275</name>
</gene>
<keyword evidence="2" id="KW-1185">Reference proteome</keyword>
<protein>
    <submittedName>
        <fullName evidence="1">Adenylosuccinate lyase</fullName>
    </submittedName>
</protein>
<dbReference type="AlphaFoldDB" id="A0A3S9MY33"/>
<reference evidence="1 2" key="1">
    <citation type="submission" date="2018-12" db="EMBL/GenBank/DDBJ databases">
        <title>Complete genome of Nonlabens sp. MJ115.</title>
        <authorList>
            <person name="Choi H.S."/>
            <person name="Jung J."/>
        </authorList>
    </citation>
    <scope>NUCLEOTIDE SEQUENCE [LARGE SCALE GENOMIC DNA]</scope>
    <source>
        <strain evidence="1 2">MJ115</strain>
    </source>
</reference>
<organism evidence="1 2">
    <name type="scientific">Nonlabens ponticola</name>
    <dbReference type="NCBI Taxonomy" id="2496866"/>
    <lineage>
        <taxon>Bacteria</taxon>
        <taxon>Pseudomonadati</taxon>
        <taxon>Bacteroidota</taxon>
        <taxon>Flavobacteriia</taxon>
        <taxon>Flavobacteriales</taxon>
        <taxon>Flavobacteriaceae</taxon>
        <taxon>Nonlabens</taxon>
    </lineage>
</organism>
<name>A0A3S9MY33_9FLAO</name>
<accession>A0A3S9MY33</accession>
<evidence type="ECO:0000313" key="1">
    <source>
        <dbReference type="EMBL" id="AZQ44042.1"/>
    </source>
</evidence>
<dbReference type="KEGG" id="noj:EJ995_07275"/>